<name>A0A820NCE8_9BILA</name>
<sequence>RAADCTLQKKDLSNRIIFDTTEATVQNVHTYMEKLLELAQSLISVTDSTTVFVLTQTTSPPIGATFTGFTRVWANEATQHRICSIEFDQEELKKKQFWLERIENMVEKTLEREFIIHENIITVPRHIPRTLTNVLTKTTQEQSSSNEKKKEAFRLEIDTVGQLQTLKYRLFDLPSSLSPNDVEVEVYSSSLNF</sequence>
<feature type="non-terminal residue" evidence="1">
    <location>
        <position position="1"/>
    </location>
</feature>
<dbReference type="Proteomes" id="UP000663881">
    <property type="component" value="Unassembled WGS sequence"/>
</dbReference>
<dbReference type="EMBL" id="CAJOAY010025770">
    <property type="protein sequence ID" value="CAF4385882.1"/>
    <property type="molecule type" value="Genomic_DNA"/>
</dbReference>
<accession>A0A820NCE8</accession>
<dbReference type="AlphaFoldDB" id="A0A820NCE8"/>
<feature type="non-terminal residue" evidence="1">
    <location>
        <position position="193"/>
    </location>
</feature>
<organism evidence="1 2">
    <name type="scientific">Adineta steineri</name>
    <dbReference type="NCBI Taxonomy" id="433720"/>
    <lineage>
        <taxon>Eukaryota</taxon>
        <taxon>Metazoa</taxon>
        <taxon>Spiralia</taxon>
        <taxon>Gnathifera</taxon>
        <taxon>Rotifera</taxon>
        <taxon>Eurotatoria</taxon>
        <taxon>Bdelloidea</taxon>
        <taxon>Adinetida</taxon>
        <taxon>Adinetidae</taxon>
        <taxon>Adineta</taxon>
    </lineage>
</organism>
<reference evidence="1" key="1">
    <citation type="submission" date="2021-02" db="EMBL/GenBank/DDBJ databases">
        <authorList>
            <person name="Nowell W R."/>
        </authorList>
    </citation>
    <scope>NUCLEOTIDE SEQUENCE</scope>
</reference>
<evidence type="ECO:0000313" key="2">
    <source>
        <dbReference type="Proteomes" id="UP000663881"/>
    </source>
</evidence>
<gene>
    <name evidence="1" type="ORF">OKA104_LOCUS50613</name>
</gene>
<proteinExistence type="predicted"/>
<comment type="caution">
    <text evidence="1">The sequence shown here is derived from an EMBL/GenBank/DDBJ whole genome shotgun (WGS) entry which is preliminary data.</text>
</comment>
<evidence type="ECO:0000313" key="1">
    <source>
        <dbReference type="EMBL" id="CAF4385882.1"/>
    </source>
</evidence>
<protein>
    <submittedName>
        <fullName evidence="1">Uncharacterized protein</fullName>
    </submittedName>
</protein>